<evidence type="ECO:0000259" key="1">
    <source>
        <dbReference type="Pfam" id="PF04037"/>
    </source>
</evidence>
<dbReference type="AlphaFoldDB" id="A0A8X6VI49"/>
<evidence type="ECO:0000313" key="2">
    <source>
        <dbReference type="EMBL" id="GFY06875.1"/>
    </source>
</evidence>
<gene>
    <name evidence="2" type="primary">NCL1_30863</name>
    <name evidence="2" type="ORF">TNCV_482791</name>
</gene>
<dbReference type="Proteomes" id="UP000887159">
    <property type="component" value="Unassembled WGS sequence"/>
</dbReference>
<sequence>MVLIPQHWSLRREYSQDKSGIRKLAWKLTNFIKRDGTVRIRRSSRENRSTRKRVRLKLRPQDNIYRDGNVRGETRHLDFKIVDPAWMKQGVARKLRESEIEFQKRCFKRRAKP</sequence>
<accession>A0A8X6VI49</accession>
<reference evidence="2" key="1">
    <citation type="submission" date="2020-08" db="EMBL/GenBank/DDBJ databases">
        <title>Multicomponent nature underlies the extraordinary mechanical properties of spider dragline silk.</title>
        <authorList>
            <person name="Kono N."/>
            <person name="Nakamura H."/>
            <person name="Mori M."/>
            <person name="Yoshida Y."/>
            <person name="Ohtoshi R."/>
            <person name="Malay A.D."/>
            <person name="Moran D.A.P."/>
            <person name="Tomita M."/>
            <person name="Numata K."/>
            <person name="Arakawa K."/>
        </authorList>
    </citation>
    <scope>NUCLEOTIDE SEQUENCE</scope>
</reference>
<dbReference type="InterPro" id="IPR007180">
    <property type="entry name" value="DUF382"/>
</dbReference>
<keyword evidence="3" id="KW-1185">Reference proteome</keyword>
<dbReference type="Pfam" id="PF04037">
    <property type="entry name" value="DUF382"/>
    <property type="match status" value="1"/>
</dbReference>
<evidence type="ECO:0000313" key="3">
    <source>
        <dbReference type="Proteomes" id="UP000887159"/>
    </source>
</evidence>
<feature type="domain" description="DUF382" evidence="1">
    <location>
        <begin position="2"/>
        <end position="61"/>
    </location>
</feature>
<comment type="caution">
    <text evidence="2">The sequence shown here is derived from an EMBL/GenBank/DDBJ whole genome shotgun (WGS) entry which is preliminary data.</text>
</comment>
<protein>
    <recommendedName>
        <fullName evidence="1">DUF382 domain-containing protein</fullName>
    </recommendedName>
</protein>
<dbReference type="EMBL" id="BMAU01021264">
    <property type="protein sequence ID" value="GFY06875.1"/>
    <property type="molecule type" value="Genomic_DNA"/>
</dbReference>
<dbReference type="GO" id="GO:0005634">
    <property type="term" value="C:nucleus"/>
    <property type="evidence" value="ECO:0007669"/>
    <property type="project" value="InterPro"/>
</dbReference>
<name>A0A8X6VI49_TRICX</name>
<proteinExistence type="predicted"/>
<organism evidence="2 3">
    <name type="scientific">Trichonephila clavipes</name>
    <name type="common">Golden silk orbweaver</name>
    <name type="synonym">Nephila clavipes</name>
    <dbReference type="NCBI Taxonomy" id="2585209"/>
    <lineage>
        <taxon>Eukaryota</taxon>
        <taxon>Metazoa</taxon>
        <taxon>Ecdysozoa</taxon>
        <taxon>Arthropoda</taxon>
        <taxon>Chelicerata</taxon>
        <taxon>Arachnida</taxon>
        <taxon>Araneae</taxon>
        <taxon>Araneomorphae</taxon>
        <taxon>Entelegynae</taxon>
        <taxon>Araneoidea</taxon>
        <taxon>Nephilidae</taxon>
        <taxon>Trichonephila</taxon>
    </lineage>
</organism>